<sequence length="85" mass="9135">MAVIDFICSNIKATIISFGLLLDVIGVVITFRYGVPRFIDGMGIPIEDSDGSTYTVGMKNYGAKGYLGIILIVIGFTLQGIASWL</sequence>
<keyword evidence="1" id="KW-0472">Membrane</keyword>
<reference evidence="2 3" key="1">
    <citation type="submission" date="2021-11" db="EMBL/GenBank/DDBJ databases">
        <title>Aliifidinibius sp. nov., a new bacterium isolated from saline soil.</title>
        <authorList>
            <person name="Galisteo C."/>
            <person name="De La Haba R."/>
            <person name="Sanchez-Porro C."/>
            <person name="Ventosa A."/>
        </authorList>
    </citation>
    <scope>NUCLEOTIDE SEQUENCE [LARGE SCALE GENOMIC DNA]</scope>
    <source>
        <strain evidence="2 3">KACC 190600</strain>
    </source>
</reference>
<dbReference type="RefSeq" id="WP_265786888.1">
    <property type="nucleotide sequence ID" value="NZ_BAABRS010000001.1"/>
</dbReference>
<feature type="transmembrane region" description="Helical" evidence="1">
    <location>
        <begin position="15"/>
        <end position="35"/>
    </location>
</feature>
<evidence type="ECO:0000313" key="2">
    <source>
        <dbReference type="EMBL" id="MCW9711567.1"/>
    </source>
</evidence>
<name>A0ABT3PUN3_9BACT</name>
<accession>A0ABT3PUN3</accession>
<keyword evidence="1" id="KW-1133">Transmembrane helix</keyword>
<keyword evidence="3" id="KW-1185">Reference proteome</keyword>
<gene>
    <name evidence="2" type="ORF">LQ318_01505</name>
</gene>
<evidence type="ECO:0000313" key="3">
    <source>
        <dbReference type="Proteomes" id="UP001207337"/>
    </source>
</evidence>
<keyword evidence="1" id="KW-0812">Transmembrane</keyword>
<dbReference type="EMBL" id="JAJNDC010000001">
    <property type="protein sequence ID" value="MCW9711567.1"/>
    <property type="molecule type" value="Genomic_DNA"/>
</dbReference>
<comment type="caution">
    <text evidence="2">The sequence shown here is derived from an EMBL/GenBank/DDBJ whole genome shotgun (WGS) entry which is preliminary data.</text>
</comment>
<evidence type="ECO:0000256" key="1">
    <source>
        <dbReference type="SAM" id="Phobius"/>
    </source>
</evidence>
<proteinExistence type="predicted"/>
<evidence type="ECO:0008006" key="4">
    <source>
        <dbReference type="Google" id="ProtNLM"/>
    </source>
</evidence>
<protein>
    <recommendedName>
        <fullName evidence="4">DUF3784 domain-containing protein</fullName>
    </recommendedName>
</protein>
<organism evidence="2 3">
    <name type="scientific">Fodinibius salicampi</name>
    <dbReference type="NCBI Taxonomy" id="1920655"/>
    <lineage>
        <taxon>Bacteria</taxon>
        <taxon>Pseudomonadati</taxon>
        <taxon>Balneolota</taxon>
        <taxon>Balneolia</taxon>
        <taxon>Balneolales</taxon>
        <taxon>Balneolaceae</taxon>
        <taxon>Fodinibius</taxon>
    </lineage>
</organism>
<feature type="transmembrane region" description="Helical" evidence="1">
    <location>
        <begin position="65"/>
        <end position="84"/>
    </location>
</feature>
<dbReference type="Proteomes" id="UP001207337">
    <property type="component" value="Unassembled WGS sequence"/>
</dbReference>